<feature type="domain" description="SH3" evidence="4">
    <location>
        <begin position="1"/>
        <end position="58"/>
    </location>
</feature>
<dbReference type="InterPro" id="IPR000980">
    <property type="entry name" value="SH2"/>
</dbReference>
<organism evidence="5 6">
    <name type="scientific">Nematostella vectensis</name>
    <name type="common">Starlet sea anemone</name>
    <dbReference type="NCBI Taxonomy" id="45351"/>
    <lineage>
        <taxon>Eukaryota</taxon>
        <taxon>Metazoa</taxon>
        <taxon>Cnidaria</taxon>
        <taxon>Anthozoa</taxon>
        <taxon>Hexacorallia</taxon>
        <taxon>Actiniaria</taxon>
        <taxon>Edwardsiidae</taxon>
        <taxon>Nematostella</taxon>
    </lineage>
</organism>
<dbReference type="STRING" id="45351.A7SE08"/>
<dbReference type="InterPro" id="IPR001452">
    <property type="entry name" value="SH3_domain"/>
</dbReference>
<dbReference type="SUPFAM" id="SSF50044">
    <property type="entry name" value="SH3-domain"/>
    <property type="match status" value="2"/>
</dbReference>
<dbReference type="eggNOG" id="KOG3601">
    <property type="taxonomic scope" value="Eukaryota"/>
</dbReference>
<dbReference type="PhylomeDB" id="A7SE08"/>
<evidence type="ECO:0000313" key="5">
    <source>
        <dbReference type="EMBL" id="EDO38076.1"/>
    </source>
</evidence>
<dbReference type="Proteomes" id="UP000001593">
    <property type="component" value="Unassembled WGS sequence"/>
</dbReference>
<reference evidence="5 6" key="1">
    <citation type="journal article" date="2007" name="Science">
        <title>Sea anemone genome reveals ancestral eumetazoan gene repertoire and genomic organization.</title>
        <authorList>
            <person name="Putnam N.H."/>
            <person name="Srivastava M."/>
            <person name="Hellsten U."/>
            <person name="Dirks B."/>
            <person name="Chapman J."/>
            <person name="Salamov A."/>
            <person name="Terry A."/>
            <person name="Shapiro H."/>
            <person name="Lindquist E."/>
            <person name="Kapitonov V.V."/>
            <person name="Jurka J."/>
            <person name="Genikhovich G."/>
            <person name="Grigoriev I.V."/>
            <person name="Lucas S.M."/>
            <person name="Steele R.E."/>
            <person name="Finnerty J.R."/>
            <person name="Technau U."/>
            <person name="Martindale M.Q."/>
            <person name="Rokhsar D.S."/>
        </authorList>
    </citation>
    <scope>NUCLEOTIDE SEQUENCE [LARGE SCALE GENOMIC DNA]</scope>
    <source>
        <strain evidence="6">CH2 X CH6</strain>
    </source>
</reference>
<dbReference type="PROSITE" id="PS50002">
    <property type="entry name" value="SH3"/>
    <property type="match status" value="2"/>
</dbReference>
<dbReference type="Gene3D" id="3.30.505.10">
    <property type="entry name" value="SH2 domain"/>
    <property type="match status" value="1"/>
</dbReference>
<evidence type="ECO:0000259" key="4">
    <source>
        <dbReference type="PROSITE" id="PS50002"/>
    </source>
</evidence>
<dbReference type="EMBL" id="DS469633">
    <property type="protein sequence ID" value="EDO38076.1"/>
    <property type="molecule type" value="Genomic_DNA"/>
</dbReference>
<dbReference type="SMART" id="SM00326">
    <property type="entry name" value="SH3"/>
    <property type="match status" value="2"/>
</dbReference>
<sequence length="193" mass="22467">MEARAKHEFKATQEDDLGFAKGSILNVLDMDQDKNWYKAEQDGREGWIPKTYIEMKPHDVGEEGGNHQVVQCLGRGDHQRFNNQVQHFKVFRDTDRKYYLWNTKFLSLNKLVDHHREASVSRSQHIVLKDMMEAVQALFDFEAQEEGEVSFKRGDCIEVIDNSDVNWWRGKVLTTGEIGMFPSNYVKAKDVNI</sequence>
<keyword evidence="6" id="KW-1185">Reference proteome</keyword>
<dbReference type="CDD" id="cd11804">
    <property type="entry name" value="SH3_GRB2_like_N"/>
    <property type="match status" value="1"/>
</dbReference>
<dbReference type="InterPro" id="IPR036028">
    <property type="entry name" value="SH3-like_dom_sf"/>
</dbReference>
<keyword evidence="2" id="KW-0727">SH2 domain</keyword>
<protein>
    <recommendedName>
        <fullName evidence="4">SH3 domain-containing protein</fullName>
    </recommendedName>
</protein>
<dbReference type="OMA" id="XQPTYVQ"/>
<dbReference type="SUPFAM" id="SSF55550">
    <property type="entry name" value="SH2 domain"/>
    <property type="match status" value="1"/>
</dbReference>
<dbReference type="HOGENOM" id="CLU_073617_1_0_1"/>
<dbReference type="Pfam" id="PF00017">
    <property type="entry name" value="SH2"/>
    <property type="match status" value="1"/>
</dbReference>
<proteinExistence type="predicted"/>
<gene>
    <name evidence="5" type="ORF">NEMVEDRAFT_v1g229989</name>
</gene>
<accession>A7SE08</accession>
<keyword evidence="1 3" id="KW-0728">SH3 domain</keyword>
<dbReference type="FunCoup" id="A7SE08">
    <property type="interactions" value="859"/>
</dbReference>
<dbReference type="Pfam" id="PF00018">
    <property type="entry name" value="SH3_1"/>
    <property type="match status" value="2"/>
</dbReference>
<feature type="domain" description="SH3" evidence="4">
    <location>
        <begin position="130"/>
        <end position="191"/>
    </location>
</feature>
<dbReference type="InterPro" id="IPR036860">
    <property type="entry name" value="SH2_dom_sf"/>
</dbReference>
<dbReference type="InterPro" id="IPR043539">
    <property type="entry name" value="Grb2-like"/>
</dbReference>
<evidence type="ECO:0000256" key="3">
    <source>
        <dbReference type="PROSITE-ProRule" id="PRU00192"/>
    </source>
</evidence>
<evidence type="ECO:0000313" key="6">
    <source>
        <dbReference type="Proteomes" id="UP000001593"/>
    </source>
</evidence>
<dbReference type="PRINTS" id="PR00452">
    <property type="entry name" value="SH3DOMAIN"/>
</dbReference>
<dbReference type="AlphaFoldDB" id="A7SE08"/>
<dbReference type="CDD" id="cd11949">
    <property type="entry name" value="SH3_GRB2_C"/>
    <property type="match status" value="1"/>
</dbReference>
<evidence type="ECO:0000256" key="1">
    <source>
        <dbReference type="ARBA" id="ARBA00022443"/>
    </source>
</evidence>
<dbReference type="Gene3D" id="2.30.30.40">
    <property type="entry name" value="SH3 Domains"/>
    <property type="match status" value="2"/>
</dbReference>
<evidence type="ECO:0000256" key="2">
    <source>
        <dbReference type="ARBA" id="ARBA00022999"/>
    </source>
</evidence>
<name>A7SE08_NEMVE</name>
<dbReference type="InterPro" id="IPR035643">
    <property type="entry name" value="GRB2_C_SH3"/>
</dbReference>
<dbReference type="PANTHER" id="PTHR46037">
    <property type="entry name" value="PROTEIN ENHANCER OF SEVENLESS 2B"/>
    <property type="match status" value="1"/>
</dbReference>
<dbReference type="InParanoid" id="A7SE08"/>